<organism evidence="1">
    <name type="scientific">uncultured Caudovirales phage</name>
    <dbReference type="NCBI Taxonomy" id="2100421"/>
    <lineage>
        <taxon>Viruses</taxon>
        <taxon>Duplodnaviria</taxon>
        <taxon>Heunggongvirae</taxon>
        <taxon>Uroviricota</taxon>
        <taxon>Caudoviricetes</taxon>
        <taxon>Peduoviridae</taxon>
        <taxon>Maltschvirus</taxon>
        <taxon>Maltschvirus maltsch</taxon>
    </lineage>
</organism>
<protein>
    <submittedName>
        <fullName evidence="1">Uncharacterized protein</fullName>
    </submittedName>
</protein>
<evidence type="ECO:0000313" key="1">
    <source>
        <dbReference type="EMBL" id="CAB4133867.1"/>
    </source>
</evidence>
<sequence length="58" mass="6520">MVPIIVMDQTFSPDGIETIGEGKYENGKEREGVVVRSQTNLLGHKPISFKVINLNYEK</sequence>
<dbReference type="EMBL" id="LR796277">
    <property type="protein sequence ID" value="CAB4133867.1"/>
    <property type="molecule type" value="Genomic_DNA"/>
</dbReference>
<name>A0A6J5LL78_9CAUD</name>
<reference evidence="1" key="1">
    <citation type="submission" date="2020-04" db="EMBL/GenBank/DDBJ databases">
        <authorList>
            <person name="Chiriac C."/>
            <person name="Salcher M."/>
            <person name="Ghai R."/>
            <person name="Kavagutti S V."/>
        </authorList>
    </citation>
    <scope>NUCLEOTIDE SEQUENCE</scope>
</reference>
<gene>
    <name evidence="1" type="ORF">UFOVP264_47</name>
</gene>
<proteinExistence type="predicted"/>
<accession>A0A6J5LL78</accession>